<gene>
    <name evidence="2" type="ORF">Tci_022805</name>
</gene>
<reference evidence="2" key="1">
    <citation type="journal article" date="2019" name="Sci. Rep.">
        <title>Draft genome of Tanacetum cinerariifolium, the natural source of mosquito coil.</title>
        <authorList>
            <person name="Yamashiro T."/>
            <person name="Shiraishi A."/>
            <person name="Satake H."/>
            <person name="Nakayama K."/>
        </authorList>
    </citation>
    <scope>NUCLEOTIDE SEQUENCE</scope>
</reference>
<evidence type="ECO:0000256" key="1">
    <source>
        <dbReference type="SAM" id="MobiDB-lite"/>
    </source>
</evidence>
<evidence type="ECO:0000313" key="2">
    <source>
        <dbReference type="EMBL" id="GEU50827.1"/>
    </source>
</evidence>
<name>A0A6L2KQ34_TANCI</name>
<dbReference type="AlphaFoldDB" id="A0A6L2KQ34"/>
<proteinExistence type="predicted"/>
<feature type="region of interest" description="Disordered" evidence="1">
    <location>
        <begin position="117"/>
        <end position="149"/>
    </location>
</feature>
<organism evidence="2">
    <name type="scientific">Tanacetum cinerariifolium</name>
    <name type="common">Dalmatian daisy</name>
    <name type="synonym">Chrysanthemum cinerariifolium</name>
    <dbReference type="NCBI Taxonomy" id="118510"/>
    <lineage>
        <taxon>Eukaryota</taxon>
        <taxon>Viridiplantae</taxon>
        <taxon>Streptophyta</taxon>
        <taxon>Embryophyta</taxon>
        <taxon>Tracheophyta</taxon>
        <taxon>Spermatophyta</taxon>
        <taxon>Magnoliopsida</taxon>
        <taxon>eudicotyledons</taxon>
        <taxon>Gunneridae</taxon>
        <taxon>Pentapetalae</taxon>
        <taxon>asterids</taxon>
        <taxon>campanulids</taxon>
        <taxon>Asterales</taxon>
        <taxon>Asteraceae</taxon>
        <taxon>Asteroideae</taxon>
        <taxon>Anthemideae</taxon>
        <taxon>Anthemidinae</taxon>
        <taxon>Tanacetum</taxon>
    </lineage>
</organism>
<accession>A0A6L2KQ34</accession>
<protein>
    <submittedName>
        <fullName evidence="2">Uncharacterized protein</fullName>
    </submittedName>
</protein>
<sequence>MLICLGKRDCVERIPSGDENPIRTLGDYSRPSHEGYRNTIELPKGTTCGPHDTQYCMEDPEQAFVEYASLRTDEAGGEGYHAVPPPYTGNFMPPRPDMSFAGLDDYAFKSVIKETVTSVNEAETSTSKTSKESMEQPKTVRPSAPIIED</sequence>
<comment type="caution">
    <text evidence="2">The sequence shown here is derived from an EMBL/GenBank/DDBJ whole genome shotgun (WGS) entry which is preliminary data.</text>
</comment>
<dbReference type="EMBL" id="BKCJ010002773">
    <property type="protein sequence ID" value="GEU50827.1"/>
    <property type="molecule type" value="Genomic_DNA"/>
</dbReference>